<name>A0A7U6GFU7_CALEA</name>
<dbReference type="Pfam" id="PF07833">
    <property type="entry name" value="Cu_amine_oxidN1"/>
    <property type="match status" value="1"/>
</dbReference>
<feature type="domain" description="Copper amine oxidase-like N-terminal" evidence="1">
    <location>
        <begin position="1115"/>
        <end position="1221"/>
    </location>
</feature>
<dbReference type="InterPro" id="IPR012854">
    <property type="entry name" value="Cu_amine_oxidase-like_N"/>
</dbReference>
<evidence type="ECO:0000313" key="2">
    <source>
        <dbReference type="EMBL" id="BAL81639.1"/>
    </source>
</evidence>
<dbReference type="Proteomes" id="UP000004793">
    <property type="component" value="Chromosome"/>
</dbReference>
<dbReference type="EMBL" id="AP012051">
    <property type="protein sequence ID" value="BAL81639.1"/>
    <property type="molecule type" value="Genomic_DNA"/>
</dbReference>
<dbReference type="AlphaFoldDB" id="A0A7U6GFU7"/>
<dbReference type="Pfam" id="PF09136">
    <property type="entry name" value="Glucodextran_B"/>
    <property type="match status" value="1"/>
</dbReference>
<evidence type="ECO:0000313" key="3">
    <source>
        <dbReference type="Proteomes" id="UP000004793"/>
    </source>
</evidence>
<dbReference type="Gene3D" id="2.60.40.10">
    <property type="entry name" value="Immunoglobulins"/>
    <property type="match status" value="2"/>
</dbReference>
<reference evidence="2 3" key="1">
    <citation type="submission" date="2011-01" db="EMBL/GenBank/DDBJ databases">
        <title>Whole genome sequence of Caldisericum exile AZM16c01.</title>
        <authorList>
            <person name="Narita-Yamada S."/>
            <person name="Kawakoshi A."/>
            <person name="Nakamura S."/>
            <person name="Sasagawa M."/>
            <person name="Fukada J."/>
            <person name="Sekine M."/>
            <person name="Kato Y."/>
            <person name="Fukai R."/>
            <person name="Sasaki K."/>
            <person name="Hanamaki A."/>
            <person name="Narita H."/>
            <person name="Konno Y."/>
            <person name="Mori K."/>
            <person name="Yamazaki S."/>
            <person name="Suzuki K."/>
            <person name="Fujita N."/>
        </authorList>
    </citation>
    <scope>NUCLEOTIDE SEQUENCE [LARGE SCALE GENOMIC DNA]</scope>
    <source>
        <strain evidence="3">DSM 21853 / NBRC 104410 / AZM16c01</strain>
    </source>
</reference>
<dbReference type="KEGG" id="cex:CSE_15130"/>
<dbReference type="InterPro" id="IPR008964">
    <property type="entry name" value="Invasin/intimin_cell_adhesion"/>
</dbReference>
<evidence type="ECO:0000259" key="1">
    <source>
        <dbReference type="Pfam" id="PF07833"/>
    </source>
</evidence>
<keyword evidence="3" id="KW-1185">Reference proteome</keyword>
<protein>
    <recommendedName>
        <fullName evidence="1">Copper amine oxidase-like N-terminal domain-containing protein</fullName>
    </recommendedName>
</protein>
<gene>
    <name evidence="2" type="ordered locus">CSE_15130</name>
</gene>
<sequence length="1224" mass="130669">MGTNPRKETKTKKFIALKGGEEFMRKFLSIFLTVMMLLSLIAPFRVQTANAAITAINLTYSYPSTNNLSYYNPVPGFGTPGTLNGAIKAVYTMGDVIKGTFTTDASGAHTIYLLDENNNVIDSVTVTVPGSGTYSFTMATSNVRFDGHYYLSADTTAGNTGDVEVFIKYNIAFTQETLQNCAGSQTISGVVYRATGYPDVAVDVYVTYPDNTLAGWYHVNPTSGFFTITFPADGPDSDTLPDVGYFRVFVRDGYSTGLDNDAIVYKTLSNVPSISLNLQPYITPFIYKNTNSQPIVLVLTDQSGNYISGATFTLTNASGSYFEISPGFYRFVINVGNVVDVRFNASYSPSWGGTLTKTLIINTRDLGVFNPFIDINAPLAIPPYGNGPWELDSVQSVYDKLPCTIGNSFYLEAGYYDPKDSTNYTVHDFSYEVNGPVVDVGDGWYLVTGKGKISVSMSAIIWEKANKDQPISKYNACCHTFEKTVDICEVNSCTVGGVTLSGTNIVDSTTVEVGKKVDRLSVSVDPTGAPADLTCSCPNYVVLMYMVNSQGSLVPNAFTVDTWAGTTAKGSVIWYNPQGATGPNIPDQPIQTFKPTGLYDASGSLVETGLKFGDCPFNLYGITFNYPTDTSCGYQLVVKVFGLQRTFDACGNMTVKYPMIAELFDPITVLPTVKKLSATATIWEGAQDPDQILAGVSTVVDITDPKFSGTPTWKFYLNGKSVSGIGVSQTDTGWRFSNICLNNAGTFKIYGYYYNTGCTVREEVTIELKVVLPDFTVELGLADGSKIPSDGILTEGFTESVFVTPKDPRGLHDFGTGGWQLDIGVKDNDCGLAPAVACASNLPGVCCGMGGIGITGWDNPCLDDAPMVDLYFVSECGARIYVTSFKLVTPTVKVDPTEVPFTIPATPTHLTFEVKDAHGHGVPGATITISGVTGFGTGSAGYTWTASGAVTDKTGHADWAFVPPFSGKYVVSADVGAEFCRVEGVNFGALGWGVSTSASFTAVYKAPEKDTTAPTLTVTAPEDGSTVNTATVKVTGTATDNVGVTLVVVNDVPVTLLPDGSFATTVTLVEGANTIVVKAFDAAGNVTTKSVKVTYKIPAPTGTKIVLKIGSDIMTVNGRVVQLDAAPEIKEGRTFLPLRAIAEAFGAQVTWVPETQGITVVLGNNQIGLQIGNNTAVVNGNVLSIVPPYIKNGRTMVPIRVIAEGFGAQVEWDPVNYIVTITMP</sequence>
<dbReference type="Gene3D" id="3.30.457.10">
    <property type="entry name" value="Copper amine oxidase-like, N-terminal domain"/>
    <property type="match status" value="1"/>
</dbReference>
<dbReference type="SUPFAM" id="SSF55383">
    <property type="entry name" value="Copper amine oxidase, domain N"/>
    <property type="match status" value="1"/>
</dbReference>
<dbReference type="InterPro" id="IPR036582">
    <property type="entry name" value="Mao_N_sf"/>
</dbReference>
<dbReference type="InterPro" id="IPR013783">
    <property type="entry name" value="Ig-like_fold"/>
</dbReference>
<proteinExistence type="predicted"/>
<dbReference type="SUPFAM" id="SSF49373">
    <property type="entry name" value="Invasin/intimin cell-adhesion fragments"/>
    <property type="match status" value="1"/>
</dbReference>
<organism evidence="2 3">
    <name type="scientific">Caldisericum exile (strain DSM 21853 / NBRC 104410 / AZM16c01)</name>
    <dbReference type="NCBI Taxonomy" id="511051"/>
    <lineage>
        <taxon>Bacteria</taxon>
        <taxon>Pseudomonadati</taxon>
        <taxon>Caldisericota/Cryosericota group</taxon>
        <taxon>Caldisericota</taxon>
        <taxon>Caldisericia</taxon>
        <taxon>Caldisericales</taxon>
        <taxon>Caldisericaceae</taxon>
        <taxon>Caldisericum</taxon>
    </lineage>
</organism>
<accession>A0A7U6GFU7</accession>